<sequence>MKLVSQNSKSNTIHIKNLHYTFV</sequence>
<reference evidence="1" key="1">
    <citation type="submission" date="2011-02" db="EMBL/GenBank/DDBJ databases">
        <title>Construction and analysis of full-length cDNA library of Cryptosporidium parvum.</title>
        <authorList>
            <person name="Yamagishi J."/>
            <person name="Wakaguri H."/>
            <person name="Sugano S."/>
            <person name="Kawano S."/>
            <person name="Fujisaki K."/>
            <person name="Sugimoto C."/>
            <person name="Watanabe J."/>
            <person name="Suzuki Y."/>
            <person name="Kimata I."/>
            <person name="Xuan X."/>
        </authorList>
    </citation>
    <scope>NUCLEOTIDE SEQUENCE</scope>
    <source>
        <strain evidence="1">HNJ-1</strain>
    </source>
</reference>
<accession>F0X5F5</accession>
<organism evidence="1">
    <name type="scientific">Cryptosporidium parvum</name>
    <dbReference type="NCBI Taxonomy" id="5807"/>
    <lineage>
        <taxon>Eukaryota</taxon>
        <taxon>Sar</taxon>
        <taxon>Alveolata</taxon>
        <taxon>Apicomplexa</taxon>
        <taxon>Conoidasida</taxon>
        <taxon>Coccidia</taxon>
        <taxon>Eucoccidiorida</taxon>
        <taxon>Eimeriorina</taxon>
        <taxon>Cryptosporidiidae</taxon>
        <taxon>Cryptosporidium</taxon>
    </lineage>
</organism>
<dbReference type="EMBL" id="FX115723">
    <property type="protein sequence ID" value="BAJ77826.1"/>
    <property type="molecule type" value="mRNA"/>
</dbReference>
<evidence type="ECO:0000313" key="1">
    <source>
        <dbReference type="EMBL" id="BAJ77826.1"/>
    </source>
</evidence>
<protein>
    <submittedName>
        <fullName evidence="1">Uncharacterized protein</fullName>
    </submittedName>
</protein>
<dbReference type="AlphaFoldDB" id="F0X5F5"/>
<name>F0X5F5_CRYPV</name>
<proteinExistence type="evidence at transcript level"/>